<sequence>MNREAEICADMNAAEGAAQASLAGSSAAVIEEHAPSALDELSRLDADVLILVDLVADASRRVELIERPALFAAFREKAAAAPIPKAHELLEDADRQMDSTYNRAPGTVSFVPPKTKNREEREANRLKVPTLRDQREAFTRRELLRGLLEGRLAETAQALERENAAAEAAEAQEAPEPREITEEYFNQVVDTALARDCGVANLTSWDEKEYFHYRPLLSASYARILSAKNNPAEMICDLVREHSRIYPRPVTIGTFQEEPFNLKPEELQDLMQSFPKDPKKSDIKFTTSSLGTVFLYSNKYLEDDYADFLAQYLDVDQVMSP</sequence>
<evidence type="ECO:0000313" key="2">
    <source>
        <dbReference type="EMBL" id="EPD99468.1"/>
    </source>
</evidence>
<dbReference type="Proteomes" id="UP000014400">
    <property type="component" value="Unassembled WGS sequence"/>
</dbReference>
<dbReference type="EMBL" id="ATCF01000016">
    <property type="protein sequence ID" value="EPD99468.1"/>
    <property type="molecule type" value="Genomic_DNA"/>
</dbReference>
<gene>
    <name evidence="2" type="ORF">HMPREF1476_01147</name>
</gene>
<dbReference type="RefSeq" id="WP_005429025.1">
    <property type="nucleotide sequence ID" value="NZ_KE150480.1"/>
</dbReference>
<dbReference type="PATRIC" id="fig|1203554.3.peg.1188"/>
<comment type="caution">
    <text evidence="2">The sequence shown here is derived from an EMBL/GenBank/DDBJ whole genome shotgun (WGS) entry which is preliminary data.</text>
</comment>
<accession>S3BDT2</accession>
<organism evidence="2 3">
    <name type="scientific">Sutterella wadsworthensis HGA0223</name>
    <dbReference type="NCBI Taxonomy" id="1203554"/>
    <lineage>
        <taxon>Bacteria</taxon>
        <taxon>Pseudomonadati</taxon>
        <taxon>Pseudomonadota</taxon>
        <taxon>Betaproteobacteria</taxon>
        <taxon>Burkholderiales</taxon>
        <taxon>Sutterellaceae</taxon>
        <taxon>Sutterella</taxon>
    </lineage>
</organism>
<keyword evidence="3" id="KW-1185">Reference proteome</keyword>
<reference evidence="2 3" key="1">
    <citation type="submission" date="2013-04" db="EMBL/GenBank/DDBJ databases">
        <title>The Genome Sequence of Sutterella wadsworthensis HGA0223.</title>
        <authorList>
            <consortium name="The Broad Institute Genomics Platform"/>
            <person name="Earl A."/>
            <person name="Ward D."/>
            <person name="Feldgarden M."/>
            <person name="Gevers D."/>
            <person name="Schmidt T.M."/>
            <person name="Dover J."/>
            <person name="Dai D."/>
            <person name="Walker B."/>
            <person name="Young S."/>
            <person name="Zeng Q."/>
            <person name="Gargeya S."/>
            <person name="Fitzgerald M."/>
            <person name="Haas B."/>
            <person name="Abouelleil A."/>
            <person name="Allen A.W."/>
            <person name="Alvarado L."/>
            <person name="Arachchi H.M."/>
            <person name="Berlin A.M."/>
            <person name="Chapman S.B."/>
            <person name="Gainer-Dewar J."/>
            <person name="Goldberg J."/>
            <person name="Griggs A."/>
            <person name="Gujja S."/>
            <person name="Hansen M."/>
            <person name="Howarth C."/>
            <person name="Imamovic A."/>
            <person name="Ireland A."/>
            <person name="Larimer J."/>
            <person name="McCowan C."/>
            <person name="Murphy C."/>
            <person name="Pearson M."/>
            <person name="Poon T.W."/>
            <person name="Priest M."/>
            <person name="Roberts A."/>
            <person name="Saif S."/>
            <person name="Shea T."/>
            <person name="Sisk P."/>
            <person name="Sykes S."/>
            <person name="Wortman J."/>
            <person name="Nusbaum C."/>
            <person name="Birren B."/>
        </authorList>
    </citation>
    <scope>NUCLEOTIDE SEQUENCE [LARGE SCALE GENOMIC DNA]</scope>
    <source>
        <strain evidence="2 3">HGA0223</strain>
    </source>
</reference>
<proteinExistence type="predicted"/>
<evidence type="ECO:0000313" key="3">
    <source>
        <dbReference type="Proteomes" id="UP000014400"/>
    </source>
</evidence>
<evidence type="ECO:0000256" key="1">
    <source>
        <dbReference type="SAM" id="MobiDB-lite"/>
    </source>
</evidence>
<feature type="region of interest" description="Disordered" evidence="1">
    <location>
        <begin position="101"/>
        <end position="123"/>
    </location>
</feature>
<protein>
    <submittedName>
        <fullName evidence="2">Uncharacterized protein</fullName>
    </submittedName>
</protein>
<dbReference type="eggNOG" id="ENOG5030YD9">
    <property type="taxonomic scope" value="Bacteria"/>
</dbReference>
<dbReference type="STRING" id="1203554.HMPREF1476_01147"/>
<dbReference type="HOGENOM" id="CLU_1048347_0_0_4"/>
<dbReference type="AlphaFoldDB" id="S3BDT2"/>
<name>S3BDT2_9BURK</name>